<comment type="caution">
    <text evidence="1">The sequence shown here is derived from an EMBL/GenBank/DDBJ whole genome shotgun (WGS) entry which is preliminary data.</text>
</comment>
<name>A0A371JI67_9FIRM</name>
<evidence type="ECO:0000313" key="1">
    <source>
        <dbReference type="EMBL" id="RDY32425.1"/>
    </source>
</evidence>
<evidence type="ECO:0000313" key="2">
    <source>
        <dbReference type="Proteomes" id="UP000216411"/>
    </source>
</evidence>
<organism evidence="1 2">
    <name type="scientific">Lachnotalea glycerini</name>
    <dbReference type="NCBI Taxonomy" id="1763509"/>
    <lineage>
        <taxon>Bacteria</taxon>
        <taxon>Bacillati</taxon>
        <taxon>Bacillota</taxon>
        <taxon>Clostridia</taxon>
        <taxon>Lachnospirales</taxon>
        <taxon>Lachnospiraceae</taxon>
        <taxon>Lachnotalea</taxon>
    </lineage>
</organism>
<dbReference type="Proteomes" id="UP000216411">
    <property type="component" value="Unassembled WGS sequence"/>
</dbReference>
<feature type="non-terminal residue" evidence="1">
    <location>
        <position position="377"/>
    </location>
</feature>
<reference evidence="1 2" key="1">
    <citation type="journal article" date="2017" name="Genome Announc.">
        <title>Draft Genome Sequence of a Sporulating and Motile Strain of Lachnotalea glycerini Isolated from Water in Quebec City, Canada.</title>
        <authorList>
            <person name="Maheux A.F."/>
            <person name="Boudreau D.K."/>
            <person name="Berube E."/>
            <person name="Boissinot M."/>
            <person name="Raymond F."/>
            <person name="Brodeur S."/>
            <person name="Corbeil J."/>
            <person name="Isabel S."/>
            <person name="Omar R.F."/>
            <person name="Bergeron M.G."/>
        </authorList>
    </citation>
    <scope>NUCLEOTIDE SEQUENCE [LARGE SCALE GENOMIC DNA]</scope>
    <source>
        <strain evidence="1 2">CCRI-19302</strain>
    </source>
</reference>
<dbReference type="EMBL" id="NOKA02000004">
    <property type="protein sequence ID" value="RDY32425.1"/>
    <property type="molecule type" value="Genomic_DNA"/>
</dbReference>
<gene>
    <name evidence="1" type="ORF">CG710_005460</name>
</gene>
<dbReference type="AlphaFoldDB" id="A0A371JI67"/>
<sequence length="377" mass="44037">MRLGWTTGKYSTTYRAVKTIRVDGKNKTLIVKNFGSDKQICKAYGVTDAKAWAKEEVRKMNEEEKEETPSFSIELNAGTDLIMNDQRCFNGGYLFLQDIYYELGLDKICTAIRTRHDFKYNLNSILSRLLYTRILYPSSKLSAYKDSQDLIEQPDFDLHQIYRALSVLAEESEYIQSRLFKNSMQIAKRRTEVIYYDCTNFYFEIEEAEDDKQYGVSKENRALPIVEMGLFMDRDGIPLAFCINPGNENEQQSLIPLEKTLLEKFDMSQFIVCTDAGLSSNSNRIFNTYSKEDATRDFITTQSVKKLKKTYKDWTFSPEGWHCYGDSISRKYNLENLDEDKDLEKTYYKSRWIKEKVDITIDGVKKKVELEQQLIVT</sequence>
<protein>
    <submittedName>
        <fullName evidence="1">Transposase</fullName>
    </submittedName>
</protein>
<keyword evidence="2" id="KW-1185">Reference proteome</keyword>
<proteinExistence type="predicted"/>
<accession>A0A371JI67</accession>